<evidence type="ECO:0000313" key="1">
    <source>
        <dbReference type="EMBL" id="ERN12820.1"/>
    </source>
</evidence>
<organism evidence="1 2">
    <name type="scientific">Amborella trichopoda</name>
    <dbReference type="NCBI Taxonomy" id="13333"/>
    <lineage>
        <taxon>Eukaryota</taxon>
        <taxon>Viridiplantae</taxon>
        <taxon>Streptophyta</taxon>
        <taxon>Embryophyta</taxon>
        <taxon>Tracheophyta</taxon>
        <taxon>Spermatophyta</taxon>
        <taxon>Magnoliopsida</taxon>
        <taxon>Amborellales</taxon>
        <taxon>Amborellaceae</taxon>
        <taxon>Amborella</taxon>
    </lineage>
</organism>
<accession>W1PZ43</accession>
<dbReference type="Proteomes" id="UP000017836">
    <property type="component" value="Unassembled WGS sequence"/>
</dbReference>
<dbReference type="Gramene" id="ERN12820">
    <property type="protein sequence ID" value="ERN12820"/>
    <property type="gene ID" value="AMTR_s00180p00025240"/>
</dbReference>
<proteinExistence type="predicted"/>
<dbReference type="PANTHER" id="PTHR31509">
    <property type="entry name" value="BPS1-LIKE PROTEIN"/>
    <property type="match status" value="1"/>
</dbReference>
<name>W1PZ43_AMBTC</name>
<dbReference type="eggNOG" id="ENOG502S0IM">
    <property type="taxonomic scope" value="Eukaryota"/>
</dbReference>
<protein>
    <submittedName>
        <fullName evidence="1">Uncharacterized protein</fullName>
    </submittedName>
</protein>
<reference evidence="2" key="1">
    <citation type="journal article" date="2013" name="Science">
        <title>The Amborella genome and the evolution of flowering plants.</title>
        <authorList>
            <consortium name="Amborella Genome Project"/>
        </authorList>
    </citation>
    <scope>NUCLEOTIDE SEQUENCE [LARGE SCALE GENOMIC DNA]</scope>
</reference>
<keyword evidence="2" id="KW-1185">Reference proteome</keyword>
<dbReference type="AlphaFoldDB" id="W1PZ43"/>
<gene>
    <name evidence="1" type="ORF">AMTR_s00180p00025240</name>
</gene>
<dbReference type="KEGG" id="atr:18441037"/>
<sequence>MGRKGVLASCFFLNYKTDKAKSCLVFSFYDSLSEALLSLRNSLGTRAFVDLQWCVQAMKILSTMHTGLLLLLIDNPSLRQKWLDQYMDHTIFLLDVCNSLKAAVSSLEKYRLLTEFAIESIKGHTRDPEVLVMEMQRLTMKKNELQGSKSWAKMAVHRCEEWGVPPLRLSHVMRDAQGVVAMVASLLVSVVVTSGVHVGGGGHPIGALDPAGSTMFTQMGEDMWREAGLLEEVERVESVVEEIGEELVGGWVEDEGKLCEIVEVLKRRSNHLKEGLERFEGVVDQVFNEVVDGRNKILHLFGDGT</sequence>
<dbReference type="OMA" id="HSHACMS"/>
<dbReference type="HOGENOM" id="CLU_056268_0_0_1"/>
<dbReference type="OrthoDB" id="1917859at2759"/>
<dbReference type="EMBL" id="KI392602">
    <property type="protein sequence ID" value="ERN12820.1"/>
    <property type="molecule type" value="Genomic_DNA"/>
</dbReference>
<evidence type="ECO:0000313" key="2">
    <source>
        <dbReference type="Proteomes" id="UP000017836"/>
    </source>
</evidence>